<keyword evidence="4" id="KW-1015">Disulfide bond</keyword>
<keyword evidence="3" id="KW-0732">Signal</keyword>
<accession>A0A0J0XYK5</accession>
<dbReference type="Proteomes" id="UP000053611">
    <property type="component" value="Unassembled WGS sequence"/>
</dbReference>
<name>A0A0J0XYK5_9TREE</name>
<keyword evidence="2" id="KW-0964">Secreted</keyword>
<evidence type="ECO:0000256" key="4">
    <source>
        <dbReference type="ARBA" id="ARBA00023157"/>
    </source>
</evidence>
<dbReference type="GO" id="GO:0005576">
    <property type="term" value="C:extracellular region"/>
    <property type="evidence" value="ECO:0007669"/>
    <property type="project" value="UniProtKB-SubCell"/>
</dbReference>
<dbReference type="AlphaFoldDB" id="A0A0J0XYK5"/>
<proteinExistence type="predicted"/>
<organism evidence="7 8">
    <name type="scientific">Cutaneotrichosporon oleaginosum</name>
    <dbReference type="NCBI Taxonomy" id="879819"/>
    <lineage>
        <taxon>Eukaryota</taxon>
        <taxon>Fungi</taxon>
        <taxon>Dikarya</taxon>
        <taxon>Basidiomycota</taxon>
        <taxon>Agaricomycotina</taxon>
        <taxon>Tremellomycetes</taxon>
        <taxon>Trichosporonales</taxon>
        <taxon>Trichosporonaceae</taxon>
        <taxon>Cutaneotrichosporon</taxon>
    </lineage>
</organism>
<dbReference type="InterPro" id="IPR008427">
    <property type="entry name" value="Extracellular_membr_CFEM_dom"/>
</dbReference>
<feature type="compositionally biased region" description="Low complexity" evidence="5">
    <location>
        <begin position="11"/>
        <end position="32"/>
    </location>
</feature>
<feature type="domain" description="CFEM" evidence="6">
    <location>
        <begin position="19"/>
        <end position="90"/>
    </location>
</feature>
<dbReference type="PROSITE" id="PS52012">
    <property type="entry name" value="CFEM"/>
    <property type="match status" value="1"/>
</dbReference>
<protein>
    <recommendedName>
        <fullName evidence="6">CFEM domain-containing protein</fullName>
    </recommendedName>
</protein>
<evidence type="ECO:0000313" key="8">
    <source>
        <dbReference type="Proteomes" id="UP000053611"/>
    </source>
</evidence>
<dbReference type="Pfam" id="PF05730">
    <property type="entry name" value="CFEM"/>
    <property type="match status" value="1"/>
</dbReference>
<keyword evidence="8" id="KW-1185">Reference proteome</keyword>
<feature type="region of interest" description="Disordered" evidence="5">
    <location>
        <begin position="1"/>
        <end position="41"/>
    </location>
</feature>
<evidence type="ECO:0000256" key="1">
    <source>
        <dbReference type="ARBA" id="ARBA00004613"/>
    </source>
</evidence>
<evidence type="ECO:0000256" key="5">
    <source>
        <dbReference type="SAM" id="MobiDB-lite"/>
    </source>
</evidence>
<dbReference type="OrthoDB" id="3065412at2759"/>
<dbReference type="EMBL" id="KQ087178">
    <property type="protein sequence ID" value="KLT46142.1"/>
    <property type="molecule type" value="Genomic_DNA"/>
</dbReference>
<sequence length="90" mass="9191">MWAWPTGEDAPTTTTTTSHTDTTTPSPSPTASIRSVANLPPRLDPSSVNPCILTCATQGATASGCSGVTDFACICSSQQFVQGALDCINA</sequence>
<comment type="subcellular location">
    <subcellularLocation>
        <location evidence="1">Secreted</location>
    </subcellularLocation>
</comment>
<evidence type="ECO:0000259" key="6">
    <source>
        <dbReference type="PROSITE" id="PS52012"/>
    </source>
</evidence>
<evidence type="ECO:0000313" key="7">
    <source>
        <dbReference type="EMBL" id="KLT46142.1"/>
    </source>
</evidence>
<evidence type="ECO:0000256" key="2">
    <source>
        <dbReference type="ARBA" id="ARBA00022525"/>
    </source>
</evidence>
<reference evidence="7 8" key="1">
    <citation type="submission" date="2015-03" db="EMBL/GenBank/DDBJ databases">
        <title>Genomics and transcriptomics of the oil-accumulating basidiomycete yeast T. oleaginosus allow insights into substrate utilization and the diverse evolutionary trajectories of mating systems in fungi.</title>
        <authorList>
            <consortium name="DOE Joint Genome Institute"/>
            <person name="Kourist R."/>
            <person name="Kracht O."/>
            <person name="Bracharz F."/>
            <person name="Lipzen A."/>
            <person name="Nolan M."/>
            <person name="Ohm R."/>
            <person name="Grigoriev I."/>
            <person name="Sun S."/>
            <person name="Heitman J."/>
            <person name="Bruck T."/>
            <person name="Nowrousian M."/>
        </authorList>
    </citation>
    <scope>NUCLEOTIDE SEQUENCE [LARGE SCALE GENOMIC DNA]</scope>
    <source>
        <strain evidence="7 8">IBC0246</strain>
    </source>
</reference>
<gene>
    <name evidence="7" type="ORF">CC85DRAFT_281794</name>
</gene>
<evidence type="ECO:0000256" key="3">
    <source>
        <dbReference type="ARBA" id="ARBA00022729"/>
    </source>
</evidence>